<protein>
    <submittedName>
        <fullName evidence="12">S8 family serine peptidase</fullName>
    </submittedName>
</protein>
<keyword evidence="8" id="KW-0812">Transmembrane</keyword>
<comment type="similarity">
    <text evidence="1 6 7">Belongs to the peptidase S8 family.</text>
</comment>
<reference evidence="12 13" key="1">
    <citation type="submission" date="2023-12" db="EMBL/GenBank/DDBJ databases">
        <title>Whole-genome sequencing of halo(alkali)philic microorganisms from hypersaline lakes.</title>
        <authorList>
            <person name="Sorokin D.Y."/>
            <person name="Merkel A.Y."/>
            <person name="Messina E."/>
            <person name="Yakimov M."/>
        </authorList>
    </citation>
    <scope>NUCLEOTIDE SEQUENCE [LARGE SCALE GENOMIC DNA]</scope>
    <source>
        <strain evidence="12 13">AB-CW1</strain>
    </source>
</reference>
<feature type="domain" description="Inhibitor I9" evidence="11">
    <location>
        <begin position="113"/>
        <end position="184"/>
    </location>
</feature>
<feature type="active site" description="Charge relay system" evidence="5 6">
    <location>
        <position position="663"/>
    </location>
</feature>
<evidence type="ECO:0000256" key="3">
    <source>
        <dbReference type="ARBA" id="ARBA00022801"/>
    </source>
</evidence>
<feature type="active site" description="Charge relay system" evidence="5 6">
    <location>
        <position position="219"/>
    </location>
</feature>
<keyword evidence="4 6" id="KW-0720">Serine protease</keyword>
<dbReference type="Pfam" id="PF05922">
    <property type="entry name" value="Inhibitor_I9"/>
    <property type="match status" value="1"/>
</dbReference>
<dbReference type="InterPro" id="IPR000209">
    <property type="entry name" value="Peptidase_S8/S53_dom"/>
</dbReference>
<dbReference type="InterPro" id="IPR045051">
    <property type="entry name" value="SBT"/>
</dbReference>
<dbReference type="PRINTS" id="PR00723">
    <property type="entry name" value="SUBTILISIN"/>
</dbReference>
<proteinExistence type="inferred from homology"/>
<evidence type="ECO:0000256" key="5">
    <source>
        <dbReference type="PIRSR" id="PIRSR615500-1"/>
    </source>
</evidence>
<accession>A0AAP6JFM5</accession>
<evidence type="ECO:0000259" key="10">
    <source>
        <dbReference type="Pfam" id="PF00082"/>
    </source>
</evidence>
<keyword evidence="8" id="KW-1133">Transmembrane helix</keyword>
<dbReference type="CDD" id="cd02120">
    <property type="entry name" value="PA_subtilisin_like"/>
    <property type="match status" value="1"/>
</dbReference>
<keyword evidence="9" id="KW-0732">Signal</keyword>
<dbReference type="PANTHER" id="PTHR10795">
    <property type="entry name" value="PROPROTEIN CONVERTASE SUBTILISIN/KEXIN"/>
    <property type="match status" value="1"/>
</dbReference>
<dbReference type="RefSeq" id="WP_346052166.1">
    <property type="nucleotide sequence ID" value="NZ_JAYGII010000021.1"/>
</dbReference>
<dbReference type="SUPFAM" id="SSF52743">
    <property type="entry name" value="Subtilisin-like"/>
    <property type="match status" value="1"/>
</dbReference>
<keyword evidence="3 6" id="KW-0378">Hydrolase</keyword>
<dbReference type="Gene3D" id="2.130.10.10">
    <property type="entry name" value="YVTN repeat-like/Quinoprotein amine dehydrogenase"/>
    <property type="match status" value="1"/>
</dbReference>
<dbReference type="PROSITE" id="PS00137">
    <property type="entry name" value="SUBTILASE_HIS"/>
    <property type="match status" value="1"/>
</dbReference>
<name>A0AAP6JFM5_9GAMM</name>
<feature type="active site" description="Charge relay system" evidence="5 6">
    <location>
        <position position="293"/>
    </location>
</feature>
<dbReference type="NCBIfam" id="NF033191">
    <property type="entry name" value="JDVT-CTERM"/>
    <property type="match status" value="1"/>
</dbReference>
<dbReference type="InterPro" id="IPR022398">
    <property type="entry name" value="Peptidase_S8_His-AS"/>
</dbReference>
<keyword evidence="2 6" id="KW-0645">Protease</keyword>
<dbReference type="Proteomes" id="UP001302316">
    <property type="component" value="Unassembled WGS sequence"/>
</dbReference>
<sequence>MKFKTTRSAAAGLGVVLGAAMGATIASPPTTIPVSDFEIQQHTVGPDGHLMPQFGERDTAPKLEELKKERPHETMRFIVALNELPSSLYTGGIDGFEPTSPMVTGQDRLQTGVDAVQAYESFLRSQQQGFLQEAASVLNRKLDPVHNFVRTINGLVVEATPSEAARLNNVPGVRYVTPDRELTIDTDTGPGRIGAPDVWNNDDPMVANRGEGVVVGVVDTGIIADHVAFAAEVEANEDFGIEAYTHTNPLGEGVYLGVCDQEHDDYDPDFPCNAKLIGAYDYSGTSADDDNGHGSHVAGTAAGNPVVMNLFPWYDPEEMLVAAEDEDAPFEAFVSGVAQRANVISYRVCAPGCPVSDSVAAFEQAIEDGVDVLNFSVSGANDPYGNDPVSEAWLSATHAGMFVAASAGNDGPGAGTVSKLAPWVSSVGSNTHGRTIRGVADLTVEGGEMEIGPFQGGGLTGSYTGEVVLGEDFGTQDQVARQCADTDEGFFGPVLVNPFGPGEFDGEIVVCELAVDDILGIVLLPFAIQNVAASGGGGVIVHNAEDLFFVDAEGNETFSAGFRGDAPAVSVTYETGAAIREWLASGEDHIASISAAAVEFIHDEAAAGQMSSFSSRGPSSFAPEYADLLKPDITAPGQNIMAPYWADIGAANAENYHAISGTSMSSPHVAGAAALVRGAHSSWTPMQVKSALMLTAEALPGFTWYDQGAGEARVAAAVEAGLVMDESIGNMIGADPFAFGNLRTLNLASMANRSCLASCSWERTVTATSGGSFTFEGQTIQGDVDVSVSPSSVTLEAGQSAIVQVTMSGPGLIPVADGSTPTAFGRVLITDESGGPDMAMPIAAEPDDSLTRAEVQFGSGLDDLYGLAHTLSEGTVWAGSRELVGGDDQLHEYTFAGQPTGNALSTKDYADADDEEWGAGVAWNRDTGTLWQVNIGGDGCIHEVDPEEGATGVSICPEEMAASGDNGDDPDPAPRAVAYDAVNQLLFVGEDQGNIHVVDLDGQILQTVATGYAITGLAYNPANGMLFVADVADASADIFVHDVNAGFAFVTDYAIADDQGNRVFEGGYLADVTFDCDGVFWMAHSGNQAIYGIDLPAAGNACPGSMIDLSGQEATGSEGDTADLGYFIVDGVIDGTVIDITYTTTGADWLDEFVMDITSPAGTTVRVAGGDSPFGGPADDIDYLLDWPASSGTESAILDIDDFDGEDAGGLWVVNMFSTWGASDVAGFMESGSGVEFGGVEEVAEFISFDPDLGVPRGHFDATVNTKGSAGEFFMRWGHSEEMNNATAPMQLTDSVYPQSLTADIGPIRCSATVYAQGVMVVGGEEIETEVVSADTADCPVGEPATDTSSGTDVGACSMGDGRQAFDPMLPMLAFLALFGLVVVRRRV</sequence>
<dbReference type="Gene3D" id="3.40.50.200">
    <property type="entry name" value="Peptidase S8/S53 domain"/>
    <property type="match status" value="1"/>
</dbReference>
<keyword evidence="8" id="KW-0472">Membrane</keyword>
<feature type="chain" id="PRO_5043635937" evidence="9">
    <location>
        <begin position="27"/>
        <end position="1388"/>
    </location>
</feature>
<dbReference type="InterPro" id="IPR015943">
    <property type="entry name" value="WD40/YVTN_repeat-like_dom_sf"/>
</dbReference>
<evidence type="ECO:0000256" key="8">
    <source>
        <dbReference type="SAM" id="Phobius"/>
    </source>
</evidence>
<dbReference type="GO" id="GO:0006508">
    <property type="term" value="P:proteolysis"/>
    <property type="evidence" value="ECO:0007669"/>
    <property type="project" value="UniProtKB-KW"/>
</dbReference>
<evidence type="ECO:0000256" key="6">
    <source>
        <dbReference type="PROSITE-ProRule" id="PRU01240"/>
    </source>
</evidence>
<dbReference type="PROSITE" id="PS00138">
    <property type="entry name" value="SUBTILASE_SER"/>
    <property type="match status" value="1"/>
</dbReference>
<feature type="transmembrane region" description="Helical" evidence="8">
    <location>
        <begin position="1365"/>
        <end position="1384"/>
    </location>
</feature>
<dbReference type="InterPro" id="IPR036852">
    <property type="entry name" value="Peptidase_S8/S53_dom_sf"/>
</dbReference>
<dbReference type="GO" id="GO:0004252">
    <property type="term" value="F:serine-type endopeptidase activity"/>
    <property type="evidence" value="ECO:0007669"/>
    <property type="project" value="UniProtKB-UniRule"/>
</dbReference>
<evidence type="ECO:0000313" key="13">
    <source>
        <dbReference type="Proteomes" id="UP001302316"/>
    </source>
</evidence>
<dbReference type="Gene3D" id="3.50.30.30">
    <property type="match status" value="1"/>
</dbReference>
<evidence type="ECO:0000256" key="2">
    <source>
        <dbReference type="ARBA" id="ARBA00022670"/>
    </source>
</evidence>
<dbReference type="PROSITE" id="PS00136">
    <property type="entry name" value="SUBTILASE_ASP"/>
    <property type="match status" value="1"/>
</dbReference>
<evidence type="ECO:0000313" key="12">
    <source>
        <dbReference type="EMBL" id="MEA5446133.1"/>
    </source>
</evidence>
<dbReference type="InterPro" id="IPR023828">
    <property type="entry name" value="Peptidase_S8_Ser-AS"/>
</dbReference>
<dbReference type="InterPro" id="IPR010259">
    <property type="entry name" value="S8pro/Inhibitor_I9"/>
</dbReference>
<dbReference type="InterPro" id="IPR015500">
    <property type="entry name" value="Peptidase_S8_subtilisin-rel"/>
</dbReference>
<gene>
    <name evidence="12" type="ORF">VCB98_09910</name>
</gene>
<feature type="domain" description="Peptidase S8/S53" evidence="10">
    <location>
        <begin position="210"/>
        <end position="699"/>
    </location>
</feature>
<dbReference type="SUPFAM" id="SSF63825">
    <property type="entry name" value="YWTD domain"/>
    <property type="match status" value="1"/>
</dbReference>
<organism evidence="12 13">
    <name type="scientific">Natronospira elongata</name>
    <dbReference type="NCBI Taxonomy" id="3110268"/>
    <lineage>
        <taxon>Bacteria</taxon>
        <taxon>Pseudomonadati</taxon>
        <taxon>Pseudomonadota</taxon>
        <taxon>Gammaproteobacteria</taxon>
        <taxon>Natronospirales</taxon>
        <taxon>Natronospiraceae</taxon>
        <taxon>Natronospira</taxon>
    </lineage>
</organism>
<evidence type="ECO:0000256" key="7">
    <source>
        <dbReference type="RuleBase" id="RU003355"/>
    </source>
</evidence>
<evidence type="ECO:0000256" key="1">
    <source>
        <dbReference type="ARBA" id="ARBA00011073"/>
    </source>
</evidence>
<dbReference type="InterPro" id="IPR023827">
    <property type="entry name" value="Peptidase_S8_Asp-AS"/>
</dbReference>
<dbReference type="PROSITE" id="PS51892">
    <property type="entry name" value="SUBTILASE"/>
    <property type="match status" value="1"/>
</dbReference>
<comment type="caution">
    <text evidence="12">The sequence shown here is derived from an EMBL/GenBank/DDBJ whole genome shotgun (WGS) entry which is preliminary data.</text>
</comment>
<dbReference type="EMBL" id="JAYGII010000021">
    <property type="protein sequence ID" value="MEA5446133.1"/>
    <property type="molecule type" value="Genomic_DNA"/>
</dbReference>
<keyword evidence="13" id="KW-1185">Reference proteome</keyword>
<dbReference type="Pfam" id="PF00082">
    <property type="entry name" value="Peptidase_S8"/>
    <property type="match status" value="1"/>
</dbReference>
<evidence type="ECO:0000256" key="4">
    <source>
        <dbReference type="ARBA" id="ARBA00022825"/>
    </source>
</evidence>
<evidence type="ECO:0000259" key="11">
    <source>
        <dbReference type="Pfam" id="PF05922"/>
    </source>
</evidence>
<evidence type="ECO:0000256" key="9">
    <source>
        <dbReference type="SAM" id="SignalP"/>
    </source>
</evidence>
<feature type="signal peptide" evidence="9">
    <location>
        <begin position="1"/>
        <end position="26"/>
    </location>
</feature>